<evidence type="ECO:0000256" key="3">
    <source>
        <dbReference type="ARBA" id="ARBA00022989"/>
    </source>
</evidence>
<evidence type="ECO:0000313" key="6">
    <source>
        <dbReference type="EMBL" id="KJL44148.1"/>
    </source>
</evidence>
<keyword evidence="3 5" id="KW-1133">Transmembrane helix</keyword>
<evidence type="ECO:0000256" key="2">
    <source>
        <dbReference type="ARBA" id="ARBA00022692"/>
    </source>
</evidence>
<dbReference type="InterPro" id="IPR006603">
    <property type="entry name" value="PQ-loop_rpt"/>
</dbReference>
<feature type="transmembrane region" description="Helical" evidence="5">
    <location>
        <begin position="111"/>
        <end position="134"/>
    </location>
</feature>
<keyword evidence="4 5" id="KW-0472">Membrane</keyword>
<dbReference type="Proteomes" id="UP000034098">
    <property type="component" value="Unassembled WGS sequence"/>
</dbReference>
<keyword evidence="2 5" id="KW-0812">Transmembrane</keyword>
<evidence type="ECO:0000313" key="7">
    <source>
        <dbReference type="Proteomes" id="UP000034098"/>
    </source>
</evidence>
<feature type="transmembrane region" description="Helical" evidence="5">
    <location>
        <begin position="87"/>
        <end position="105"/>
    </location>
</feature>
<accession>A0A0M2HIK4</accession>
<protein>
    <submittedName>
        <fullName evidence="6">PQ loop repeat protein</fullName>
    </submittedName>
</protein>
<comment type="caution">
    <text evidence="6">The sequence shown here is derived from an EMBL/GenBank/DDBJ whole genome shotgun (WGS) entry which is preliminary data.</text>
</comment>
<reference evidence="6 7" key="1">
    <citation type="submission" date="2015-02" db="EMBL/GenBank/DDBJ databases">
        <title>Draft genome sequences of ten Microbacterium spp. with emphasis on heavy metal contaminated environments.</title>
        <authorList>
            <person name="Corretto E."/>
        </authorList>
    </citation>
    <scope>NUCLEOTIDE SEQUENCE [LARGE SCALE GENOMIC DNA]</scope>
    <source>
        <strain evidence="6 7">DSM 8608</strain>
    </source>
</reference>
<organism evidence="6 7">
    <name type="scientific">Microbacterium trichothecenolyticum</name>
    <name type="common">Aureobacterium trichothecenolyticum</name>
    <dbReference type="NCBI Taxonomy" id="69370"/>
    <lineage>
        <taxon>Bacteria</taxon>
        <taxon>Bacillati</taxon>
        <taxon>Actinomycetota</taxon>
        <taxon>Actinomycetes</taxon>
        <taxon>Micrococcales</taxon>
        <taxon>Microbacteriaceae</taxon>
        <taxon>Microbacterium</taxon>
    </lineage>
</organism>
<gene>
    <name evidence="6" type="ORF">RS82_01111</name>
</gene>
<dbReference type="GO" id="GO:0016020">
    <property type="term" value="C:membrane"/>
    <property type="evidence" value="ECO:0007669"/>
    <property type="project" value="UniProtKB-SubCell"/>
</dbReference>
<feature type="transmembrane region" description="Helical" evidence="5">
    <location>
        <begin position="6"/>
        <end position="27"/>
    </location>
</feature>
<comment type="subcellular location">
    <subcellularLocation>
        <location evidence="1">Membrane</location>
        <topology evidence="1">Multi-pass membrane protein</topology>
    </subcellularLocation>
</comment>
<dbReference type="Gene3D" id="1.20.1280.290">
    <property type="match status" value="2"/>
</dbReference>
<dbReference type="RefSeq" id="WP_052676700.1">
    <property type="nucleotide sequence ID" value="NZ_JYJA01000028.1"/>
</dbReference>
<name>A0A0M2HIK4_MICTR</name>
<evidence type="ECO:0000256" key="1">
    <source>
        <dbReference type="ARBA" id="ARBA00004141"/>
    </source>
</evidence>
<dbReference type="OrthoDB" id="5060574at2"/>
<dbReference type="EMBL" id="JYJA01000028">
    <property type="protein sequence ID" value="KJL44148.1"/>
    <property type="molecule type" value="Genomic_DNA"/>
</dbReference>
<dbReference type="Pfam" id="PF04193">
    <property type="entry name" value="PQ-loop"/>
    <property type="match status" value="1"/>
</dbReference>
<dbReference type="PATRIC" id="fig|69370.6.peg.1142"/>
<feature type="transmembrane region" description="Helical" evidence="5">
    <location>
        <begin position="39"/>
        <end position="57"/>
    </location>
</feature>
<sequence>MTTADYLGWAGTLTAILLGLPQLIRLARTRNVEGLSLPAWQAFLAVGVGWTAHGITIGQAPQIVASALSLASTVPILYLLSRHLRRNFLITLLPGLVLAAIMIGIDQIFGSGAYGAVALVPAVIANAGQSIALIRAPHVGGVSVLFLVLAVLNQVFWLAWAILVADLGTIIAAGTTGTIALFNLIWYTARRLGVPPIWAAPQPTEHTAHPPRMTPPSANNL</sequence>
<evidence type="ECO:0000256" key="4">
    <source>
        <dbReference type="ARBA" id="ARBA00023136"/>
    </source>
</evidence>
<dbReference type="AlphaFoldDB" id="A0A0M2HIK4"/>
<feature type="transmembrane region" description="Helical" evidence="5">
    <location>
        <begin position="141"/>
        <end position="163"/>
    </location>
</feature>
<evidence type="ECO:0000256" key="5">
    <source>
        <dbReference type="SAM" id="Phobius"/>
    </source>
</evidence>
<feature type="transmembrane region" description="Helical" evidence="5">
    <location>
        <begin position="169"/>
        <end position="189"/>
    </location>
</feature>
<proteinExistence type="predicted"/>
<keyword evidence="7" id="KW-1185">Reference proteome</keyword>
<feature type="transmembrane region" description="Helical" evidence="5">
    <location>
        <begin position="63"/>
        <end position="80"/>
    </location>
</feature>